<comment type="caution">
    <text evidence="5">The sequence shown here is derived from an EMBL/GenBank/DDBJ whole genome shotgun (WGS) entry which is preliminary data.</text>
</comment>
<evidence type="ECO:0000256" key="2">
    <source>
        <dbReference type="ARBA" id="ARBA00023027"/>
    </source>
</evidence>
<dbReference type="EMBL" id="WVUH01000395">
    <property type="protein sequence ID" value="MBO4210046.1"/>
    <property type="molecule type" value="Genomic_DNA"/>
</dbReference>
<dbReference type="PANTHER" id="PTHR43491:SF1">
    <property type="entry name" value="UDP-N-ACETYL-D-MANNOSAMINE DEHYDROGENASE"/>
    <property type="match status" value="1"/>
</dbReference>
<dbReference type="InterPro" id="IPR017476">
    <property type="entry name" value="UDP-Glc/GDP-Man"/>
</dbReference>
<dbReference type="PANTHER" id="PTHR43491">
    <property type="entry name" value="UDP-N-ACETYL-D-MANNOSAMINE DEHYDROGENASE"/>
    <property type="match status" value="1"/>
</dbReference>
<dbReference type="PIRSF" id="PIRSF000124">
    <property type="entry name" value="UDPglc_GDPman_dh"/>
    <property type="match status" value="1"/>
</dbReference>
<dbReference type="InterPro" id="IPR036220">
    <property type="entry name" value="UDP-Glc/GDP-Man_DH_C_sf"/>
</dbReference>
<dbReference type="SUPFAM" id="SSF52413">
    <property type="entry name" value="UDP-glucose/GDP-mannose dehydrogenase C-terminal domain"/>
    <property type="match status" value="1"/>
</dbReference>
<reference evidence="5 6" key="1">
    <citation type="submission" date="2019-12" db="EMBL/GenBank/DDBJ databases">
        <title>Whole genome sequencing of endophytic Actinobacterium Micromonospora sp. MPMI6T.</title>
        <authorList>
            <person name="Evv R."/>
            <person name="Podile A.R."/>
        </authorList>
    </citation>
    <scope>NUCLEOTIDE SEQUENCE [LARGE SCALE GENOMIC DNA]</scope>
    <source>
        <strain evidence="5 6">MPMI6</strain>
    </source>
</reference>
<dbReference type="InterPro" id="IPR014026">
    <property type="entry name" value="UDP-Glc/GDP-Man_DH_dimer"/>
</dbReference>
<evidence type="ECO:0000256" key="3">
    <source>
        <dbReference type="PIRNR" id="PIRNR000124"/>
    </source>
</evidence>
<feature type="domain" description="UDP-glucose/GDP-mannose dehydrogenase C-terminal" evidence="4">
    <location>
        <begin position="323"/>
        <end position="418"/>
    </location>
</feature>
<dbReference type="PIRSF" id="PIRSF500136">
    <property type="entry name" value="UDP_ManNAc_DH"/>
    <property type="match status" value="1"/>
</dbReference>
<gene>
    <name evidence="5" type="ORF">GSF22_29235</name>
</gene>
<dbReference type="InterPro" id="IPR014027">
    <property type="entry name" value="UDP-Glc/GDP-Man_DH_C"/>
</dbReference>
<dbReference type="Pfam" id="PF03720">
    <property type="entry name" value="UDPG_MGDP_dh_C"/>
    <property type="match status" value="1"/>
</dbReference>
<comment type="similarity">
    <text evidence="3">Belongs to the UDP-glucose/GDP-mannose dehydrogenase family.</text>
</comment>
<dbReference type="InterPro" id="IPR001732">
    <property type="entry name" value="UDP-Glc/GDP-Man_DH_N"/>
</dbReference>
<evidence type="ECO:0000256" key="1">
    <source>
        <dbReference type="ARBA" id="ARBA00023002"/>
    </source>
</evidence>
<dbReference type="Pfam" id="PF03721">
    <property type="entry name" value="UDPG_MGDP_dh_N"/>
    <property type="match status" value="1"/>
</dbReference>
<keyword evidence="2" id="KW-0520">NAD</keyword>
<dbReference type="Pfam" id="PF00984">
    <property type="entry name" value="UDPG_MGDP_dh"/>
    <property type="match status" value="1"/>
</dbReference>
<sequence length="425" mass="44697">MPEVFVVPTLAVVGLGYVGLPIAVEAHRAGFSVRGYDTSQAVVDGLRAGRSHVGDISDDDVAALLAAGFAPSTDETVLDGADVVTVCVATPLTVQGVPDLGDVRTAARTVGRHLSRGSLVVLESTTYPGTTDGVFAPIIADVSGLKPGVDFHVAFSPERIDTGNPAYNLRNTPKVVGGLTEACSVVATEFYRRLCDEVVVATSSREAEMSKLIENTYRFVNIALVNEFATAASALGVDLWNAIGCAASKPFGFQAFYPGPGLGGHCIPSDPVYLAYQSRSVGRPLQLVEMARTVNDGMPAHVVARARQILHEAGRTTEGASVLLAGVSYKRDSADVTITPAEPIARLLRAAGATVCYSDPQVPAWSVDGEPVAYEPDLGGAAGRADLTILLQDHSGFDLDALPSQARLLLDTRGRLRHAHVPTLW</sequence>
<dbReference type="InterPro" id="IPR036291">
    <property type="entry name" value="NAD(P)-bd_dom_sf"/>
</dbReference>
<dbReference type="Proteomes" id="UP000823521">
    <property type="component" value="Unassembled WGS sequence"/>
</dbReference>
<organism evidence="5 6">
    <name type="scientific">Micromonospora echinofusca</name>
    <dbReference type="NCBI Taxonomy" id="47858"/>
    <lineage>
        <taxon>Bacteria</taxon>
        <taxon>Bacillati</taxon>
        <taxon>Actinomycetota</taxon>
        <taxon>Actinomycetes</taxon>
        <taxon>Micromonosporales</taxon>
        <taxon>Micromonosporaceae</taxon>
        <taxon>Micromonospora</taxon>
    </lineage>
</organism>
<evidence type="ECO:0000313" key="5">
    <source>
        <dbReference type="EMBL" id="MBO4210046.1"/>
    </source>
</evidence>
<dbReference type="NCBIfam" id="TIGR03026">
    <property type="entry name" value="NDP-sugDHase"/>
    <property type="match status" value="1"/>
</dbReference>
<dbReference type="InterPro" id="IPR008927">
    <property type="entry name" value="6-PGluconate_DH-like_C_sf"/>
</dbReference>
<dbReference type="SMART" id="SM00984">
    <property type="entry name" value="UDPG_MGDP_dh_C"/>
    <property type="match status" value="1"/>
</dbReference>
<dbReference type="SUPFAM" id="SSF51735">
    <property type="entry name" value="NAD(P)-binding Rossmann-fold domains"/>
    <property type="match status" value="1"/>
</dbReference>
<keyword evidence="6" id="KW-1185">Reference proteome</keyword>
<dbReference type="InterPro" id="IPR028359">
    <property type="entry name" value="UDP_ManNAc/GlcNAc_DH"/>
</dbReference>
<proteinExistence type="inferred from homology"/>
<evidence type="ECO:0000313" key="6">
    <source>
        <dbReference type="Proteomes" id="UP000823521"/>
    </source>
</evidence>
<dbReference type="Gene3D" id="3.40.50.720">
    <property type="entry name" value="NAD(P)-binding Rossmann-like Domain"/>
    <property type="match status" value="2"/>
</dbReference>
<keyword evidence="1" id="KW-0560">Oxidoreductase</keyword>
<evidence type="ECO:0000259" key="4">
    <source>
        <dbReference type="SMART" id="SM00984"/>
    </source>
</evidence>
<name>A0ABS3VZQ8_MICEH</name>
<accession>A0ABS3VZQ8</accession>
<dbReference type="SUPFAM" id="SSF48179">
    <property type="entry name" value="6-phosphogluconate dehydrogenase C-terminal domain-like"/>
    <property type="match status" value="1"/>
</dbReference>
<protein>
    <submittedName>
        <fullName evidence="5">Nucleotide sugar dehydrogenase</fullName>
    </submittedName>
</protein>